<evidence type="ECO:0000313" key="1">
    <source>
        <dbReference type="EMBL" id="AAF05104.1"/>
    </source>
</evidence>
<dbReference type="EMBL" id="AF152923">
    <property type="protein sequence ID" value="AAF05104.1"/>
    <property type="molecule type" value="Genomic_DNA"/>
</dbReference>
<gene>
    <name evidence="1" type="primary">orf8</name>
</gene>
<sequence length="91" mass="10700">MSVSREIAIRLRKSFFKEDICLYPEERLELRKLATQINKVGRNIHFIINGERFCTVNDPEFRREIQEVIGLCNSVDEKLKSLTQSVLNRFG</sequence>
<proteinExistence type="predicted"/>
<keyword evidence="1" id="KW-0614">Plasmid</keyword>
<reference evidence="1" key="1">
    <citation type="journal article" date="2000" name="Plasmid">
        <title>Complete DNA sequence and analysis of an emerging cryptic plasmid isolated from Yersinia pestis.</title>
        <authorList>
            <person name="Dong X.Q."/>
            <person name="Lindler L.E."/>
            <person name="Chu M.C."/>
        </authorList>
    </citation>
    <scope>NUCLEOTIDE SEQUENCE</scope>
    <source>
        <strain evidence="1">CH971662</strain>
        <plasmid evidence="1">pYC</plasmid>
    </source>
</reference>
<organism evidence="1">
    <name type="scientific">Yersinia pestis</name>
    <dbReference type="NCBI Taxonomy" id="632"/>
    <lineage>
        <taxon>Bacteria</taxon>
        <taxon>Pseudomonadati</taxon>
        <taxon>Pseudomonadota</taxon>
        <taxon>Gammaproteobacteria</taxon>
        <taxon>Enterobacterales</taxon>
        <taxon>Yersiniaceae</taxon>
        <taxon>Yersinia</taxon>
    </lineage>
</organism>
<dbReference type="AlphaFoldDB" id="Q9RPN7"/>
<protein>
    <submittedName>
        <fullName evidence="1">ORF8</fullName>
    </submittedName>
</protein>
<accession>Q9RPN7</accession>
<name>Q9RPN7_YERPE</name>
<geneLocation type="plasmid" evidence="1">
    <name>pYC</name>
</geneLocation>